<dbReference type="eggNOG" id="COG4666">
    <property type="taxonomic scope" value="Bacteria"/>
</dbReference>
<feature type="transmembrane region" description="Helical" evidence="2">
    <location>
        <begin position="29"/>
        <end position="49"/>
    </location>
</feature>
<feature type="transmembrane region" description="Helical" evidence="2">
    <location>
        <begin position="415"/>
        <end position="433"/>
    </location>
</feature>
<comment type="subcellular location">
    <subcellularLocation>
        <location evidence="1">Cell inner membrane</location>
        <topology evidence="1">Multi-pass membrane protein</topology>
    </subcellularLocation>
</comment>
<dbReference type="EMBL" id="AMSI01000009">
    <property type="protein sequence ID" value="EKF41847.1"/>
    <property type="molecule type" value="Genomic_DNA"/>
</dbReference>
<feature type="transmembrane region" description="Helical" evidence="2">
    <location>
        <begin position="600"/>
        <end position="618"/>
    </location>
</feature>
<feature type="transmembrane region" description="Helical" evidence="2">
    <location>
        <begin position="537"/>
        <end position="560"/>
    </location>
</feature>
<evidence type="ECO:0000313" key="5">
    <source>
        <dbReference type="Proteomes" id="UP000007374"/>
    </source>
</evidence>
<accession>K2PL27</accession>
<dbReference type="PANTHER" id="PTHR43849:SF2">
    <property type="entry name" value="BLL3936 PROTEIN"/>
    <property type="match status" value="1"/>
</dbReference>
<dbReference type="STRING" id="721133.SAMN05216176_10933"/>
<feature type="transmembrane region" description="Helical" evidence="2">
    <location>
        <begin position="511"/>
        <end position="531"/>
    </location>
</feature>
<feature type="transmembrane region" description="Helical" evidence="2">
    <location>
        <begin position="353"/>
        <end position="369"/>
    </location>
</feature>
<dbReference type="Proteomes" id="UP000007374">
    <property type="component" value="Unassembled WGS sequence"/>
</dbReference>
<evidence type="ECO:0000256" key="2">
    <source>
        <dbReference type="SAM" id="Phobius"/>
    </source>
</evidence>
<feature type="transmembrane region" description="Helical" evidence="2">
    <location>
        <begin position="330"/>
        <end position="347"/>
    </location>
</feature>
<name>K2PL27_9HYPH</name>
<feature type="transmembrane region" description="Helical" evidence="2">
    <location>
        <begin position="173"/>
        <end position="192"/>
    </location>
</feature>
<keyword evidence="5" id="KW-1185">Reference proteome</keyword>
<keyword evidence="2" id="KW-0472">Membrane</keyword>
<feature type="transmembrane region" description="Helical" evidence="2">
    <location>
        <begin position="263"/>
        <end position="281"/>
    </location>
</feature>
<comment type="function">
    <text evidence="1">Part of the tripartite ATP-independent periplasmic (TRAP) transport system.</text>
</comment>
<feature type="transmembrane region" description="Helical" evidence="2">
    <location>
        <begin position="147"/>
        <end position="166"/>
    </location>
</feature>
<feature type="transmembrane region" description="Helical" evidence="2">
    <location>
        <begin position="475"/>
        <end position="499"/>
    </location>
</feature>
<dbReference type="GO" id="GO:0022857">
    <property type="term" value="F:transmembrane transporter activity"/>
    <property type="evidence" value="ECO:0007669"/>
    <property type="project" value="UniProtKB-UniRule"/>
</dbReference>
<keyword evidence="1" id="KW-0997">Cell inner membrane</keyword>
<evidence type="ECO:0000259" key="3">
    <source>
        <dbReference type="Pfam" id="PF06808"/>
    </source>
</evidence>
<feature type="transmembrane region" description="Helical" evidence="2">
    <location>
        <begin position="89"/>
        <end position="110"/>
    </location>
</feature>
<feature type="transmembrane region" description="Helical" evidence="2">
    <location>
        <begin position="287"/>
        <end position="309"/>
    </location>
</feature>
<feature type="transmembrane region" description="Helical" evidence="2">
    <location>
        <begin position="572"/>
        <end position="588"/>
    </location>
</feature>
<sequence>MQIRLLDGAILAVGLMMVAYQMVSTQYLFLGSYEHQAVHLGFIFVLLFLNQARNARGAFGTICNIGLAVLGVVAAGYVFVNIVHLEEVFGYPEGIDVVVGVLLIALVVIATRATWGWTLPIVSAIFVGYFLWGHLIPGHLHHRPFNFDYVVSYLSIGLSGIFGTFLGISANQVFLFVVFGSLLGIIKVNDFFLEAGKIAGKAFRGGPGQTAVVSSGFIGMISGAAVANVAVTGAFTIPYMKQVGYKPEHAGAIEATASTGGQLMPPVMGAAAFLMASFLGVSYDAVMLAGILPAILYFWGVMLGVQFLAVRCDIRPPLERINYRVLLRRLPLFALPLAVLVTMLILQYSPANAAFWAIILAVALSYVDPQTRPKYPHLCRSLTSGAIIGAQIGISLAIVGLVAQTLITTGLGNKIASLVELLSGGNLLIGLLLTMVVSIILGCGVPTSAAYTLVAIVVIPSVIKMGVDPMAAHFFSFYFAVISSLTPPVALAALAGAGLAGAPYFKTSLSAAKLAISGFIIPFLIIFNPLLTFNPVSWAWGIGTIVAVPLGMTALTAAIYGCGLTMFTARERLLAAVSAFCLLGYSVFRHVDELPIEYPMLVIGCVVFAWVLISQIRANQESGKAMRPEFQNT</sequence>
<feature type="transmembrane region" description="Helical" evidence="2">
    <location>
        <begin position="440"/>
        <end position="463"/>
    </location>
</feature>
<evidence type="ECO:0000256" key="1">
    <source>
        <dbReference type="RuleBase" id="RU369079"/>
    </source>
</evidence>
<feature type="transmembrane region" description="Helical" evidence="2">
    <location>
        <begin position="381"/>
        <end position="403"/>
    </location>
</feature>
<feature type="transmembrane region" description="Helical" evidence="2">
    <location>
        <begin position="61"/>
        <end position="83"/>
    </location>
</feature>
<dbReference type="AlphaFoldDB" id="K2PL27"/>
<reference evidence="4 5" key="1">
    <citation type="journal article" date="2012" name="J. Bacteriol.">
        <title>Genome Sequence of Nitratireductor indicus Type Strain C115.</title>
        <authorList>
            <person name="Lai Q."/>
            <person name="Li G."/>
            <person name="Yu Z."/>
            <person name="Shao Z."/>
        </authorList>
    </citation>
    <scope>NUCLEOTIDE SEQUENCE [LARGE SCALE GENOMIC DNA]</scope>
    <source>
        <strain evidence="4 5">C115</strain>
    </source>
</reference>
<evidence type="ECO:0000313" key="4">
    <source>
        <dbReference type="EMBL" id="EKF41847.1"/>
    </source>
</evidence>
<dbReference type="Pfam" id="PF06808">
    <property type="entry name" value="DctM"/>
    <property type="match status" value="1"/>
</dbReference>
<keyword evidence="1" id="KW-0813">Transport</keyword>
<dbReference type="RefSeq" id="WP_009451089.1">
    <property type="nucleotide sequence ID" value="NZ_AMSI01000009.1"/>
</dbReference>
<feature type="transmembrane region" description="Helical" evidence="2">
    <location>
        <begin position="5"/>
        <end position="23"/>
    </location>
</feature>
<keyword evidence="1" id="KW-1003">Cell membrane</keyword>
<dbReference type="NCBIfam" id="TIGR02123">
    <property type="entry name" value="TRAP_fused"/>
    <property type="match status" value="1"/>
</dbReference>
<dbReference type="PATRIC" id="fig|1231190.3.peg.3023"/>
<dbReference type="InterPro" id="IPR010656">
    <property type="entry name" value="DctM"/>
</dbReference>
<feature type="transmembrane region" description="Helical" evidence="2">
    <location>
        <begin position="117"/>
        <end position="135"/>
    </location>
</feature>
<keyword evidence="2" id="KW-1133">Transmembrane helix</keyword>
<feature type="domain" description="TRAP C4-dicarboxylate transport system permease DctM subunit" evidence="3">
    <location>
        <begin position="103"/>
        <end position="531"/>
    </location>
</feature>
<dbReference type="PANTHER" id="PTHR43849">
    <property type="entry name" value="BLL3936 PROTEIN"/>
    <property type="match status" value="1"/>
</dbReference>
<protein>
    <submittedName>
        <fullName evidence="4">TRAP transporter, 4TM/12TM fusion protein</fullName>
    </submittedName>
</protein>
<gene>
    <name evidence="4" type="ORF">NA8A_14559</name>
</gene>
<dbReference type="OrthoDB" id="9759894at2"/>
<keyword evidence="2" id="KW-0812">Transmembrane</keyword>
<dbReference type="GO" id="GO:0005886">
    <property type="term" value="C:plasma membrane"/>
    <property type="evidence" value="ECO:0007669"/>
    <property type="project" value="UniProtKB-SubCell"/>
</dbReference>
<proteinExistence type="predicted"/>
<feature type="transmembrane region" description="Helical" evidence="2">
    <location>
        <begin position="212"/>
        <end position="237"/>
    </location>
</feature>
<dbReference type="InterPro" id="IPR011853">
    <property type="entry name" value="TRAP_DctM-Dct_fused"/>
</dbReference>
<comment type="caution">
    <text evidence="4">The sequence shown here is derived from an EMBL/GenBank/DDBJ whole genome shotgun (WGS) entry which is preliminary data.</text>
</comment>
<organism evidence="4 5">
    <name type="scientific">Nitratireductor indicus C115</name>
    <dbReference type="NCBI Taxonomy" id="1231190"/>
    <lineage>
        <taxon>Bacteria</taxon>
        <taxon>Pseudomonadati</taxon>
        <taxon>Pseudomonadota</taxon>
        <taxon>Alphaproteobacteria</taxon>
        <taxon>Hyphomicrobiales</taxon>
        <taxon>Phyllobacteriaceae</taxon>
        <taxon>Nitratireductor</taxon>
    </lineage>
</organism>